<protein>
    <submittedName>
        <fullName evidence="4">Uncharacterized protein LOC104751737</fullName>
    </submittedName>
</protein>
<dbReference type="RefSeq" id="XP_010472059.1">
    <property type="nucleotide sequence ID" value="XM_010473757.1"/>
</dbReference>
<dbReference type="PANTHER" id="PTHR47169">
    <property type="entry name" value="OS01G0541250 PROTEIN"/>
    <property type="match status" value="1"/>
</dbReference>
<organism evidence="3 4">
    <name type="scientific">Camelina sativa</name>
    <name type="common">False flax</name>
    <name type="synonym">Myagrum sativum</name>
    <dbReference type="NCBI Taxonomy" id="90675"/>
    <lineage>
        <taxon>Eukaryota</taxon>
        <taxon>Viridiplantae</taxon>
        <taxon>Streptophyta</taxon>
        <taxon>Embryophyta</taxon>
        <taxon>Tracheophyta</taxon>
        <taxon>Spermatophyta</taxon>
        <taxon>Magnoliopsida</taxon>
        <taxon>eudicotyledons</taxon>
        <taxon>Gunneridae</taxon>
        <taxon>Pentapetalae</taxon>
        <taxon>rosids</taxon>
        <taxon>malvids</taxon>
        <taxon>Brassicales</taxon>
        <taxon>Brassicaceae</taxon>
        <taxon>Camelineae</taxon>
        <taxon>Camelina</taxon>
    </lineage>
</organism>
<evidence type="ECO:0000313" key="4">
    <source>
        <dbReference type="RefSeq" id="XP_010472059.1"/>
    </source>
</evidence>
<sequence length="534" mass="61040">MAFDLNCSPSTDKENYPFDLNIPPVSSDDYVFQIEDVRDDTESVHPNEETPITVISSSQGTLLIDLNPNLTAGSDAQHVEIDLNQLYEEDEDHSAGNPEQNHHQSTNGKKKNVTNAQRWAIYYALLERSVKGKIDGTTTKEVSELFSIHRRTVQRIWERAKKTPLGASVDVSERKTKNCGRKRVEIDLQRIADIPLHRRTTLRSLVEALGVSYVTLYRRLKEGLLRRHSNALKPYLKEETKRARLQFCLSMIDPHSLIHEPKFVNMYNIVHIDEKWFYMTKKSENYYLLPAEDEPLRTCQSKNFIGKVMFLVAMARPRFDVAGIEVFSGKIGVFPFVTMQPTKRRSRNREAGVMEIKPITSVKREHIKMCLIEEVIPSIHGKWPAEDLGKPIFIQQDNARTHVNPSDKEFQEAASKNGFDIRLICQPPSSPDLNVLDLGFFSAIQALQHKVCPKTVEELIAAVRKAFEEYSTTKINHIFLSLQLCMQETMRVGGSNNYKIPHMKKQALERAGLLPKQITCDPSIVESVRNQLQT</sequence>
<name>A0ABM0WJQ0_CAMSA</name>
<dbReference type="InterPro" id="IPR036397">
    <property type="entry name" value="RNaseH_sf"/>
</dbReference>
<feature type="compositionally biased region" description="Polar residues" evidence="1">
    <location>
        <begin position="97"/>
        <end position="111"/>
    </location>
</feature>
<feature type="region of interest" description="Disordered" evidence="1">
    <location>
        <begin position="91"/>
        <end position="111"/>
    </location>
</feature>
<evidence type="ECO:0000256" key="1">
    <source>
        <dbReference type="SAM" id="MobiDB-lite"/>
    </source>
</evidence>
<accession>A0ABM0WJQ0</accession>
<gene>
    <name evidence="4" type="primary">LOC104751737</name>
</gene>
<reference evidence="3" key="1">
    <citation type="journal article" date="2014" name="Nat. Commun.">
        <title>The emerging biofuel crop Camelina sativa retains a highly undifferentiated hexaploid genome structure.</title>
        <authorList>
            <person name="Kagale S."/>
            <person name="Koh C."/>
            <person name="Nixon J."/>
            <person name="Bollina V."/>
            <person name="Clarke W.E."/>
            <person name="Tuteja R."/>
            <person name="Spillane C."/>
            <person name="Robinson S.J."/>
            <person name="Links M.G."/>
            <person name="Clarke C."/>
            <person name="Higgins E.E."/>
            <person name="Huebert T."/>
            <person name="Sharpe A.G."/>
            <person name="Parkin I.A."/>
        </authorList>
    </citation>
    <scope>NUCLEOTIDE SEQUENCE [LARGE SCALE GENOMIC DNA]</scope>
    <source>
        <strain evidence="3">cv. DH55</strain>
    </source>
</reference>
<dbReference type="PANTHER" id="PTHR47169:SF2">
    <property type="entry name" value="OS01G0541250 PROTEIN"/>
    <property type="match status" value="1"/>
</dbReference>
<dbReference type="Pfam" id="PF24964">
    <property type="entry name" value="DUF7769"/>
    <property type="match status" value="1"/>
</dbReference>
<dbReference type="GeneID" id="104751737"/>
<feature type="domain" description="DUF7769" evidence="2">
    <location>
        <begin position="113"/>
        <end position="163"/>
    </location>
</feature>
<dbReference type="InterPro" id="IPR056671">
    <property type="entry name" value="DUF7769"/>
</dbReference>
<evidence type="ECO:0000259" key="2">
    <source>
        <dbReference type="Pfam" id="PF24964"/>
    </source>
</evidence>
<reference evidence="4" key="2">
    <citation type="submission" date="2025-08" db="UniProtKB">
        <authorList>
            <consortium name="RefSeq"/>
        </authorList>
    </citation>
    <scope>IDENTIFICATION</scope>
    <source>
        <tissue evidence="4">Leaf</tissue>
    </source>
</reference>
<keyword evidence="3" id="KW-1185">Reference proteome</keyword>
<evidence type="ECO:0000313" key="3">
    <source>
        <dbReference type="Proteomes" id="UP000694864"/>
    </source>
</evidence>
<dbReference type="Proteomes" id="UP000694864">
    <property type="component" value="Chromosome 2"/>
</dbReference>
<proteinExistence type="predicted"/>
<dbReference type="Gene3D" id="3.30.420.10">
    <property type="entry name" value="Ribonuclease H-like superfamily/Ribonuclease H"/>
    <property type="match status" value="1"/>
</dbReference>